<proteinExistence type="predicted"/>
<feature type="region of interest" description="Disordered" evidence="1">
    <location>
        <begin position="146"/>
        <end position="167"/>
    </location>
</feature>
<sequence length="167" mass="18555">MTIQSTRDSYSTSEPVLEISLGDDDLFLTRFTFDEIQTMEEAELQCLIHQLRLSDEVPGTSASALVAPPSLNRMSLMTLYFPDEIDEHMTFVEIGDIVDGVVPHDKYLDEMLTMSMSQIDEIVQPELASPFNLFGVSPIEVPEEIQTTPASGFSPGDPNCSSFRVSK</sequence>
<evidence type="ECO:0000313" key="3">
    <source>
        <dbReference type="Proteomes" id="UP001227230"/>
    </source>
</evidence>
<reference evidence="2 3" key="1">
    <citation type="journal article" date="2023" name="Hortic Res">
        <title>The complete reference genome for grapevine (Vitis vinifera L.) genetics and breeding.</title>
        <authorList>
            <person name="Shi X."/>
            <person name="Cao S."/>
            <person name="Wang X."/>
            <person name="Huang S."/>
            <person name="Wang Y."/>
            <person name="Liu Z."/>
            <person name="Liu W."/>
            <person name="Leng X."/>
            <person name="Peng Y."/>
            <person name="Wang N."/>
            <person name="Wang Y."/>
            <person name="Ma Z."/>
            <person name="Xu X."/>
            <person name="Zhang F."/>
            <person name="Xue H."/>
            <person name="Zhong H."/>
            <person name="Wang Y."/>
            <person name="Zhang K."/>
            <person name="Velt A."/>
            <person name="Avia K."/>
            <person name="Holtgrawe D."/>
            <person name="Grimplet J."/>
            <person name="Matus J.T."/>
            <person name="Ware D."/>
            <person name="Wu X."/>
            <person name="Wang H."/>
            <person name="Liu C."/>
            <person name="Fang Y."/>
            <person name="Rustenholz C."/>
            <person name="Cheng Z."/>
            <person name="Xiao H."/>
            <person name="Zhou Y."/>
        </authorList>
    </citation>
    <scope>NUCLEOTIDE SEQUENCE [LARGE SCALE GENOMIC DNA]</scope>
    <source>
        <strain evidence="3">cv. Pinot noir / PN40024</strain>
        <tissue evidence="2">Leaf</tissue>
    </source>
</reference>
<protein>
    <submittedName>
        <fullName evidence="2">Uncharacterized protein</fullName>
    </submittedName>
</protein>
<name>A0ABY9D7P3_VITVI</name>
<dbReference type="EMBL" id="CP126661">
    <property type="protein sequence ID" value="WKA03575.1"/>
    <property type="molecule type" value="Genomic_DNA"/>
</dbReference>
<accession>A0ABY9D7P3</accession>
<keyword evidence="3" id="KW-1185">Reference proteome</keyword>
<evidence type="ECO:0000256" key="1">
    <source>
        <dbReference type="SAM" id="MobiDB-lite"/>
    </source>
</evidence>
<dbReference type="Proteomes" id="UP001227230">
    <property type="component" value="Chromosome 14"/>
</dbReference>
<evidence type="ECO:0000313" key="2">
    <source>
        <dbReference type="EMBL" id="WKA03575.1"/>
    </source>
</evidence>
<organism evidence="2 3">
    <name type="scientific">Vitis vinifera</name>
    <name type="common">Grape</name>
    <dbReference type="NCBI Taxonomy" id="29760"/>
    <lineage>
        <taxon>Eukaryota</taxon>
        <taxon>Viridiplantae</taxon>
        <taxon>Streptophyta</taxon>
        <taxon>Embryophyta</taxon>
        <taxon>Tracheophyta</taxon>
        <taxon>Spermatophyta</taxon>
        <taxon>Magnoliopsida</taxon>
        <taxon>eudicotyledons</taxon>
        <taxon>Gunneridae</taxon>
        <taxon>Pentapetalae</taxon>
        <taxon>rosids</taxon>
        <taxon>Vitales</taxon>
        <taxon>Vitaceae</taxon>
        <taxon>Viteae</taxon>
        <taxon>Vitis</taxon>
    </lineage>
</organism>
<gene>
    <name evidence="2" type="ORF">VitviT2T_021676</name>
</gene>